<feature type="non-terminal residue" evidence="1">
    <location>
        <position position="1"/>
    </location>
</feature>
<evidence type="ECO:0000313" key="1">
    <source>
        <dbReference type="EMBL" id="KYN22916.1"/>
    </source>
</evidence>
<gene>
    <name evidence="1" type="ORF">ALC57_04699</name>
</gene>
<accession>A0A195ECS8</accession>
<evidence type="ECO:0000313" key="2">
    <source>
        <dbReference type="Proteomes" id="UP000078492"/>
    </source>
</evidence>
<dbReference type="EMBL" id="KQ979074">
    <property type="protein sequence ID" value="KYN22916.1"/>
    <property type="molecule type" value="Genomic_DNA"/>
</dbReference>
<reference evidence="1 2" key="1">
    <citation type="submission" date="2015-09" db="EMBL/GenBank/DDBJ databases">
        <title>Trachymyrmex cornetzi WGS genome.</title>
        <authorList>
            <person name="Nygaard S."/>
            <person name="Hu H."/>
            <person name="Boomsma J."/>
            <person name="Zhang G."/>
        </authorList>
    </citation>
    <scope>NUCLEOTIDE SEQUENCE [LARGE SCALE GENOMIC DNA]</scope>
    <source>
        <strain evidence="1">Tcor2-1</strain>
        <tissue evidence="1">Whole body</tissue>
    </source>
</reference>
<sequence>ERKREREIKGDDSELSLLFLEKIRKTASIDKETERKREMSDSMVCDGIAEGAKHEEWVLAQFSKDCKCSEDIQPTIGTMHK</sequence>
<dbReference type="AlphaFoldDB" id="A0A195ECS8"/>
<name>A0A195ECS8_9HYME</name>
<keyword evidence="2" id="KW-1185">Reference proteome</keyword>
<organism evidence="1 2">
    <name type="scientific">Trachymyrmex cornetzi</name>
    <dbReference type="NCBI Taxonomy" id="471704"/>
    <lineage>
        <taxon>Eukaryota</taxon>
        <taxon>Metazoa</taxon>
        <taxon>Ecdysozoa</taxon>
        <taxon>Arthropoda</taxon>
        <taxon>Hexapoda</taxon>
        <taxon>Insecta</taxon>
        <taxon>Pterygota</taxon>
        <taxon>Neoptera</taxon>
        <taxon>Endopterygota</taxon>
        <taxon>Hymenoptera</taxon>
        <taxon>Apocrita</taxon>
        <taxon>Aculeata</taxon>
        <taxon>Formicoidea</taxon>
        <taxon>Formicidae</taxon>
        <taxon>Myrmicinae</taxon>
        <taxon>Trachymyrmex</taxon>
    </lineage>
</organism>
<dbReference type="Proteomes" id="UP000078492">
    <property type="component" value="Unassembled WGS sequence"/>
</dbReference>
<protein>
    <submittedName>
        <fullName evidence="1">Uncharacterized protein</fullName>
    </submittedName>
</protein>
<proteinExistence type="predicted"/>